<feature type="signal peptide" evidence="4">
    <location>
        <begin position="1"/>
        <end position="23"/>
    </location>
</feature>
<dbReference type="AlphaFoldDB" id="A0A923LUD2"/>
<dbReference type="GO" id="GO:0030288">
    <property type="term" value="C:outer membrane-bounded periplasmic space"/>
    <property type="evidence" value="ECO:0007669"/>
    <property type="project" value="InterPro"/>
</dbReference>
<dbReference type="GO" id="GO:0055085">
    <property type="term" value="P:transmembrane transport"/>
    <property type="evidence" value="ECO:0007669"/>
    <property type="project" value="InterPro"/>
</dbReference>
<dbReference type="Pfam" id="PF03480">
    <property type="entry name" value="DctP"/>
    <property type="match status" value="1"/>
</dbReference>
<proteinExistence type="inferred from homology"/>
<keyword evidence="2" id="KW-0813">Transport</keyword>
<dbReference type="PROSITE" id="PS51257">
    <property type="entry name" value="PROKAR_LIPOPROTEIN"/>
    <property type="match status" value="1"/>
</dbReference>
<evidence type="ECO:0000313" key="5">
    <source>
        <dbReference type="EMBL" id="MBC5724517.1"/>
    </source>
</evidence>
<dbReference type="InterPro" id="IPR018389">
    <property type="entry name" value="DctP_fam"/>
</dbReference>
<evidence type="ECO:0000256" key="2">
    <source>
        <dbReference type="ARBA" id="ARBA00022448"/>
    </source>
</evidence>
<gene>
    <name evidence="5" type="primary">dctP</name>
    <name evidence="5" type="ORF">H8S45_03400</name>
</gene>
<dbReference type="RefSeq" id="WP_107630739.1">
    <property type="nucleotide sequence ID" value="NZ_JACOPL010000003.1"/>
</dbReference>
<dbReference type="Gene3D" id="3.40.190.170">
    <property type="entry name" value="Bacterial extracellular solute-binding protein, family 7"/>
    <property type="match status" value="1"/>
</dbReference>
<dbReference type="PIRSF" id="PIRSF006470">
    <property type="entry name" value="DctB"/>
    <property type="match status" value="1"/>
</dbReference>
<dbReference type="PANTHER" id="PTHR33376:SF7">
    <property type="entry name" value="C4-DICARBOXYLATE-BINDING PROTEIN DCTB"/>
    <property type="match status" value="1"/>
</dbReference>
<evidence type="ECO:0000256" key="3">
    <source>
        <dbReference type="ARBA" id="ARBA00022729"/>
    </source>
</evidence>
<dbReference type="NCBIfam" id="NF037995">
    <property type="entry name" value="TRAP_S1"/>
    <property type="match status" value="1"/>
</dbReference>
<dbReference type="PANTHER" id="PTHR33376">
    <property type="match status" value="1"/>
</dbReference>
<evidence type="ECO:0000313" key="6">
    <source>
        <dbReference type="Proteomes" id="UP000606499"/>
    </source>
</evidence>
<comment type="similarity">
    <text evidence="1">Belongs to the bacterial solute-binding protein 7 family.</text>
</comment>
<feature type="chain" id="PRO_5038889195" evidence="4">
    <location>
        <begin position="24"/>
        <end position="361"/>
    </location>
</feature>
<dbReference type="InterPro" id="IPR038404">
    <property type="entry name" value="TRAP_DctP_sf"/>
</dbReference>
<keyword evidence="6" id="KW-1185">Reference proteome</keyword>
<keyword evidence="3 4" id="KW-0732">Signal</keyword>
<dbReference type="CDD" id="cd13669">
    <property type="entry name" value="PBP2_TRAP_TM0322_like"/>
    <property type="match status" value="1"/>
</dbReference>
<evidence type="ECO:0000256" key="1">
    <source>
        <dbReference type="ARBA" id="ARBA00009023"/>
    </source>
</evidence>
<reference evidence="5" key="1">
    <citation type="submission" date="2020-08" db="EMBL/GenBank/DDBJ databases">
        <title>Genome public.</title>
        <authorList>
            <person name="Liu C."/>
            <person name="Sun Q."/>
        </authorList>
    </citation>
    <scope>NUCLEOTIDE SEQUENCE</scope>
    <source>
        <strain evidence="5">NSJ-28</strain>
    </source>
</reference>
<name>A0A923LUD2_9FIRM</name>
<dbReference type="Proteomes" id="UP000606499">
    <property type="component" value="Unassembled WGS sequence"/>
</dbReference>
<dbReference type="InterPro" id="IPR004682">
    <property type="entry name" value="TRAP_DctP"/>
</dbReference>
<evidence type="ECO:0000256" key="4">
    <source>
        <dbReference type="SAM" id="SignalP"/>
    </source>
</evidence>
<organism evidence="5 6">
    <name type="scientific">Agathobaculum faecis</name>
    <dbReference type="NCBI Taxonomy" id="2763013"/>
    <lineage>
        <taxon>Bacteria</taxon>
        <taxon>Bacillati</taxon>
        <taxon>Bacillota</taxon>
        <taxon>Clostridia</taxon>
        <taxon>Eubacteriales</taxon>
        <taxon>Butyricicoccaceae</taxon>
        <taxon>Agathobaculum</taxon>
    </lineage>
</organism>
<sequence length="361" mass="39050">MKTKWTKRMMATLLCGAMMAGLAACGNSSTDTTANGTAGDEPASNDAGATVTINVGYENATTEPAAQAAEKWKELVEEKSGGSIQLELFPNSTLGKKNDLIDQMLMGESVITVADGAFLADYGVPDFGIFYAPYTFESWDELWAVLDSDWYADLCDQLASTGGLRVLTSNWIYGARDILSIKEVRTPSDLSGLKLRVSSNDLSVRSFEDLGATPVGMDMGDVYQAMSGGTIDAVENPITSLYNRSFQEVAKYLTKNEHILATSMWICGESFFTTLTEEQQQILMECADEAGLYNNELYDAATEEAEQGMKDAGVTVIELTDDEKAQWVEAAQKFFDEASSTLGWTEGLYDTVKGISTGAAA</sequence>
<dbReference type="NCBIfam" id="TIGR00787">
    <property type="entry name" value="dctP"/>
    <property type="match status" value="1"/>
</dbReference>
<protein>
    <submittedName>
        <fullName evidence="5">TRAP transporter substrate-binding protein DctP</fullName>
    </submittedName>
</protein>
<dbReference type="EMBL" id="JACOPL010000003">
    <property type="protein sequence ID" value="MBC5724517.1"/>
    <property type="molecule type" value="Genomic_DNA"/>
</dbReference>
<comment type="caution">
    <text evidence="5">The sequence shown here is derived from an EMBL/GenBank/DDBJ whole genome shotgun (WGS) entry which is preliminary data.</text>
</comment>
<accession>A0A923LUD2</accession>